<reference evidence="3" key="1">
    <citation type="journal article" date="2017" name="Nat. Microbiol.">
        <title>Global analysis of biosynthetic gene clusters reveals vast potential of secondary metabolite production in Penicillium species.</title>
        <authorList>
            <person name="Nielsen J.C."/>
            <person name="Grijseels S."/>
            <person name="Prigent S."/>
            <person name="Ji B."/>
            <person name="Dainat J."/>
            <person name="Nielsen K.F."/>
            <person name="Frisvad J.C."/>
            <person name="Workman M."/>
            <person name="Nielsen J."/>
        </authorList>
    </citation>
    <scope>NUCLEOTIDE SEQUENCE [LARGE SCALE GENOMIC DNA]</scope>
    <source>
        <strain evidence="3">IBT 31811</strain>
    </source>
</reference>
<dbReference type="OrthoDB" id="6499973at2759"/>
<evidence type="ECO:0000313" key="3">
    <source>
        <dbReference type="Proteomes" id="UP000191672"/>
    </source>
</evidence>
<comment type="caution">
    <text evidence="2">The sequence shown here is derived from an EMBL/GenBank/DDBJ whole genome shotgun (WGS) entry which is preliminary data.</text>
</comment>
<protein>
    <submittedName>
        <fullName evidence="2">Uncharacterized protein</fullName>
    </submittedName>
</protein>
<sequence>MTHPRQPSTFHHESWSTPWRSSSSEFLPEETLSQRTARQEAKPEWKSAPEFLKCQCLREFHGWPWGWTIYRTAYATISEEDWARAIETLDQACLAGLADKEGEWTWLGCTLIELVREGYRNVIFEDPALEGASEAVVRSRHRAWLETRGLYASGACPRFHYPLVLDDRCVRSILASAEPRVPDIAQWELGSPFVIYEPGAMVGYVNVVDATFIYSDSKDEAESDNENYYRGMVRVHLDCLFKFADSCQYIEDRDVVWDDWGMESPLDIIFTDGPSARSQPKDMFLFSPDQEVERTTSITEREYIERQ</sequence>
<evidence type="ECO:0000313" key="2">
    <source>
        <dbReference type="EMBL" id="OQD85242.1"/>
    </source>
</evidence>
<proteinExistence type="predicted"/>
<keyword evidence="3" id="KW-1185">Reference proteome</keyword>
<evidence type="ECO:0000256" key="1">
    <source>
        <dbReference type="SAM" id="MobiDB-lite"/>
    </source>
</evidence>
<gene>
    <name evidence="2" type="ORF">PENANT_c010G04087</name>
</gene>
<dbReference type="AlphaFoldDB" id="A0A1V6Q8D2"/>
<dbReference type="Proteomes" id="UP000191672">
    <property type="component" value="Unassembled WGS sequence"/>
</dbReference>
<dbReference type="EMBL" id="MDYN01000010">
    <property type="protein sequence ID" value="OQD85242.1"/>
    <property type="molecule type" value="Genomic_DNA"/>
</dbReference>
<name>A0A1V6Q8D2_9EURO</name>
<dbReference type="STRING" id="416450.A0A1V6Q8D2"/>
<feature type="compositionally biased region" description="Low complexity" evidence="1">
    <location>
        <begin position="15"/>
        <end position="24"/>
    </location>
</feature>
<feature type="region of interest" description="Disordered" evidence="1">
    <location>
        <begin position="1"/>
        <end position="25"/>
    </location>
</feature>
<accession>A0A1V6Q8D2</accession>
<organism evidence="2 3">
    <name type="scientific">Penicillium antarcticum</name>
    <dbReference type="NCBI Taxonomy" id="416450"/>
    <lineage>
        <taxon>Eukaryota</taxon>
        <taxon>Fungi</taxon>
        <taxon>Dikarya</taxon>
        <taxon>Ascomycota</taxon>
        <taxon>Pezizomycotina</taxon>
        <taxon>Eurotiomycetes</taxon>
        <taxon>Eurotiomycetidae</taxon>
        <taxon>Eurotiales</taxon>
        <taxon>Aspergillaceae</taxon>
        <taxon>Penicillium</taxon>
    </lineage>
</organism>